<evidence type="ECO:0000313" key="2">
    <source>
        <dbReference type="EMBL" id="KKR43402.1"/>
    </source>
</evidence>
<gene>
    <name evidence="2" type="ORF">UT78_C0004G0012</name>
</gene>
<organism evidence="2 3">
    <name type="scientific">Candidatus Nomurabacteria bacterium GW2011_GWF2_40_12</name>
    <dbReference type="NCBI Taxonomy" id="1618776"/>
    <lineage>
        <taxon>Bacteria</taxon>
        <taxon>Candidatus Nomuraibacteriota</taxon>
    </lineage>
</organism>
<protein>
    <submittedName>
        <fullName evidence="2">Uncharacterized protein</fullName>
    </submittedName>
</protein>
<feature type="transmembrane region" description="Helical" evidence="1">
    <location>
        <begin position="12"/>
        <end position="33"/>
    </location>
</feature>
<evidence type="ECO:0000256" key="1">
    <source>
        <dbReference type="SAM" id="Phobius"/>
    </source>
</evidence>
<dbReference type="Proteomes" id="UP000034301">
    <property type="component" value="Unassembled WGS sequence"/>
</dbReference>
<comment type="caution">
    <text evidence="2">The sequence shown here is derived from an EMBL/GenBank/DDBJ whole genome shotgun (WGS) entry which is preliminary data.</text>
</comment>
<dbReference type="EMBL" id="LBYC01000004">
    <property type="protein sequence ID" value="KKR43402.1"/>
    <property type="molecule type" value="Genomic_DNA"/>
</dbReference>
<keyword evidence="1" id="KW-0812">Transmembrane</keyword>
<dbReference type="AlphaFoldDB" id="A0A0G0TZL7"/>
<evidence type="ECO:0000313" key="3">
    <source>
        <dbReference type="Proteomes" id="UP000034301"/>
    </source>
</evidence>
<proteinExistence type="predicted"/>
<keyword evidence="1" id="KW-0472">Membrane</keyword>
<sequence>MFNIVSHRTNYLLLMYNILSRWVSISIVIFLILCDILPIENTPQEVVVKKGRQRKAQRARCIRSYRRIACQNHGECPFCREQINAGDEYEGSVYINGIKLWVVKEHSFCLPWDEDEIRKLDEELSESESEDLAEAA</sequence>
<keyword evidence="1" id="KW-1133">Transmembrane helix</keyword>
<name>A0A0G0TZL7_9BACT</name>
<reference evidence="2 3" key="1">
    <citation type="journal article" date="2015" name="Nature">
        <title>rRNA introns, odd ribosomes, and small enigmatic genomes across a large radiation of phyla.</title>
        <authorList>
            <person name="Brown C.T."/>
            <person name="Hug L.A."/>
            <person name="Thomas B.C."/>
            <person name="Sharon I."/>
            <person name="Castelle C.J."/>
            <person name="Singh A."/>
            <person name="Wilkins M.J."/>
            <person name="Williams K.H."/>
            <person name="Banfield J.F."/>
        </authorList>
    </citation>
    <scope>NUCLEOTIDE SEQUENCE [LARGE SCALE GENOMIC DNA]</scope>
</reference>
<accession>A0A0G0TZL7</accession>